<feature type="transmembrane region" description="Helical" evidence="9">
    <location>
        <begin position="254"/>
        <end position="278"/>
    </location>
</feature>
<evidence type="ECO:0000256" key="1">
    <source>
        <dbReference type="ARBA" id="ARBA00004651"/>
    </source>
</evidence>
<gene>
    <name evidence="10" type="ORF">BN85309310</name>
</gene>
<reference evidence="10 11" key="1">
    <citation type="journal article" date="2013" name="J. Mol. Microbiol. Biotechnol.">
        <title>Analysis of the Complete Genomes of Acholeplasma brassicae , A. palmae and A. laidlawii and Their Comparison to the Obligate Parasites from ' Candidatus Phytoplasma'.</title>
        <authorList>
            <person name="Kube M."/>
            <person name="Siewert C."/>
            <person name="Migdoll A.M."/>
            <person name="Duduk B."/>
            <person name="Holz S."/>
            <person name="Rabus R."/>
            <person name="Seemuller E."/>
            <person name="Mitrovic J."/>
            <person name="Muller I."/>
            <person name="Buttner C."/>
            <person name="Reinhardt R."/>
        </authorList>
    </citation>
    <scope>NUCLEOTIDE SEQUENCE [LARGE SCALE GENOMIC DNA]</scope>
    <source>
        <strain evidence="11">0502</strain>
    </source>
</reference>
<keyword evidence="5" id="KW-0029">Amino-acid transport</keyword>
<dbReference type="HOGENOM" id="CLU_039929_1_1_14"/>
<feature type="transmembrane region" description="Helical" evidence="9">
    <location>
        <begin position="70"/>
        <end position="95"/>
    </location>
</feature>
<dbReference type="InterPro" id="IPR001851">
    <property type="entry name" value="ABC_transp_permease"/>
</dbReference>
<accession>U4KNM6</accession>
<comment type="subcellular location">
    <subcellularLocation>
        <location evidence="1">Cell membrane</location>
        <topology evidence="1">Multi-pass membrane protein</topology>
    </subcellularLocation>
</comment>
<comment type="similarity">
    <text evidence="8">Belongs to the binding-protein-dependent transport system permease family. LivHM subfamily.</text>
</comment>
<feature type="transmembrane region" description="Helical" evidence="9">
    <location>
        <begin position="107"/>
        <end position="127"/>
    </location>
</feature>
<dbReference type="EMBL" id="FO681348">
    <property type="protein sequence ID" value="CCV65952.1"/>
    <property type="molecule type" value="Genomic_DNA"/>
</dbReference>
<keyword evidence="4 9" id="KW-0812">Transmembrane</keyword>
<dbReference type="OrthoDB" id="9807115at2"/>
<evidence type="ECO:0000313" key="11">
    <source>
        <dbReference type="Proteomes" id="UP000032737"/>
    </source>
</evidence>
<dbReference type="Pfam" id="PF02653">
    <property type="entry name" value="BPD_transp_2"/>
    <property type="match status" value="1"/>
</dbReference>
<keyword evidence="7 9" id="KW-0472">Membrane</keyword>
<feature type="transmembrane region" description="Helical" evidence="9">
    <location>
        <begin position="12"/>
        <end position="29"/>
    </location>
</feature>
<name>U4KNM6_9MOLU</name>
<evidence type="ECO:0000256" key="9">
    <source>
        <dbReference type="SAM" id="Phobius"/>
    </source>
</evidence>
<dbReference type="RefSeq" id="WP_030004814.1">
    <property type="nucleotide sequence ID" value="NC_022549.1"/>
</dbReference>
<feature type="transmembrane region" description="Helical" evidence="9">
    <location>
        <begin position="168"/>
        <end position="186"/>
    </location>
</feature>
<feature type="transmembrane region" description="Helical" evidence="9">
    <location>
        <begin position="139"/>
        <end position="156"/>
    </location>
</feature>
<keyword evidence="11" id="KW-1185">Reference proteome</keyword>
<protein>
    <submittedName>
        <fullName evidence="10">Putative branched-chain amino acid ABC transporter, permease</fullName>
    </submittedName>
</protein>
<feature type="transmembrane region" description="Helical" evidence="9">
    <location>
        <begin position="36"/>
        <end position="55"/>
    </location>
</feature>
<dbReference type="KEGG" id="abra:BN85309310"/>
<evidence type="ECO:0000313" key="10">
    <source>
        <dbReference type="EMBL" id="CCV65952.1"/>
    </source>
</evidence>
<evidence type="ECO:0000256" key="4">
    <source>
        <dbReference type="ARBA" id="ARBA00022692"/>
    </source>
</evidence>
<evidence type="ECO:0000256" key="3">
    <source>
        <dbReference type="ARBA" id="ARBA00022475"/>
    </source>
</evidence>
<keyword evidence="3" id="KW-1003">Cell membrane</keyword>
<evidence type="ECO:0000256" key="2">
    <source>
        <dbReference type="ARBA" id="ARBA00022448"/>
    </source>
</evidence>
<dbReference type="STRING" id="61635.BN85309310"/>
<dbReference type="InterPro" id="IPR052157">
    <property type="entry name" value="BCAA_transport_permease"/>
</dbReference>
<proteinExistence type="inferred from homology"/>
<dbReference type="PANTHER" id="PTHR11795:SF451">
    <property type="entry name" value="ABC TRANSPORTER PERMEASE PROTEIN"/>
    <property type="match status" value="1"/>
</dbReference>
<dbReference type="CDD" id="cd06582">
    <property type="entry name" value="TM_PBP1_LivH_like"/>
    <property type="match status" value="1"/>
</dbReference>
<dbReference type="PANTHER" id="PTHR11795">
    <property type="entry name" value="BRANCHED-CHAIN AMINO ACID TRANSPORT SYSTEM PERMEASE PROTEIN LIVH"/>
    <property type="match status" value="1"/>
</dbReference>
<feature type="transmembrane region" description="Helical" evidence="9">
    <location>
        <begin position="290"/>
        <end position="311"/>
    </location>
</feature>
<dbReference type="GO" id="GO:0005886">
    <property type="term" value="C:plasma membrane"/>
    <property type="evidence" value="ECO:0007669"/>
    <property type="project" value="UniProtKB-SubCell"/>
</dbReference>
<evidence type="ECO:0000256" key="6">
    <source>
        <dbReference type="ARBA" id="ARBA00022989"/>
    </source>
</evidence>
<evidence type="ECO:0000256" key="7">
    <source>
        <dbReference type="ARBA" id="ARBA00023136"/>
    </source>
</evidence>
<keyword evidence="2" id="KW-0813">Transport</keyword>
<dbReference type="GO" id="GO:0006865">
    <property type="term" value="P:amino acid transport"/>
    <property type="evidence" value="ECO:0007669"/>
    <property type="project" value="UniProtKB-KW"/>
</dbReference>
<dbReference type="GO" id="GO:0022857">
    <property type="term" value="F:transmembrane transporter activity"/>
    <property type="evidence" value="ECO:0007669"/>
    <property type="project" value="InterPro"/>
</dbReference>
<sequence>MAFFIDIVISGILQSAPLALATFAIVLIFRTSFTTNFAQGMVGTVAAFVVTYLLMPSPDLTGLLPTPTFFQYLIAILAGVVVSFFISMLIDVLIFRNSKFISPVGKQIVTMGVVLIITGLLPIVFGILDRSLPRIGSNLSREGVGAFFYFFVDLFAKINIRVGLHTMISFFLSASLLTILFVMLRFTKWGLGVRATASNEKVASMMGVNTKFITAMSWAIAGGLGAIAAILISSSKNTFGNVTTYFMISIQVQAFFSAILGGFSTFYGPVIGAVIFAVLNNLFGVYFNPWGTTVLYLTIMAIVLVKPLGLFGKKIAKKV</sequence>
<dbReference type="AlphaFoldDB" id="U4KNM6"/>
<keyword evidence="6 9" id="KW-1133">Transmembrane helix</keyword>
<organism evidence="10 11">
    <name type="scientific">Acholeplasma brassicae</name>
    <dbReference type="NCBI Taxonomy" id="61635"/>
    <lineage>
        <taxon>Bacteria</taxon>
        <taxon>Bacillati</taxon>
        <taxon>Mycoplasmatota</taxon>
        <taxon>Mollicutes</taxon>
        <taxon>Acholeplasmatales</taxon>
        <taxon>Acholeplasmataceae</taxon>
        <taxon>Acholeplasma</taxon>
    </lineage>
</organism>
<evidence type="ECO:0000256" key="5">
    <source>
        <dbReference type="ARBA" id="ARBA00022970"/>
    </source>
</evidence>
<evidence type="ECO:0000256" key="8">
    <source>
        <dbReference type="ARBA" id="ARBA00037998"/>
    </source>
</evidence>
<dbReference type="Proteomes" id="UP000032737">
    <property type="component" value="Chromosome"/>
</dbReference>
<feature type="transmembrane region" description="Helical" evidence="9">
    <location>
        <begin position="212"/>
        <end position="233"/>
    </location>
</feature>